<reference evidence="2" key="1">
    <citation type="journal article" date="2019" name="Int. J. Syst. Evol. Microbiol.">
        <title>The Global Catalogue of Microorganisms (GCM) 10K type strain sequencing project: providing services to taxonomists for standard genome sequencing and annotation.</title>
        <authorList>
            <consortium name="The Broad Institute Genomics Platform"/>
            <consortium name="The Broad Institute Genome Sequencing Center for Infectious Disease"/>
            <person name="Wu L."/>
            <person name="Ma J."/>
        </authorList>
    </citation>
    <scope>NUCLEOTIDE SEQUENCE [LARGE SCALE GENOMIC DNA]</scope>
    <source>
        <strain evidence="2">NBRC 102520</strain>
    </source>
</reference>
<accession>A0ABQ6B6F7</accession>
<comment type="caution">
    <text evidence="1">The sequence shown here is derived from an EMBL/GenBank/DDBJ whole genome shotgun (WGS) entry which is preliminary data.</text>
</comment>
<keyword evidence="2" id="KW-1185">Reference proteome</keyword>
<dbReference type="EMBL" id="BSOW01000030">
    <property type="protein sequence ID" value="GLR89999.1"/>
    <property type="molecule type" value="Genomic_DNA"/>
</dbReference>
<evidence type="ECO:0000313" key="1">
    <source>
        <dbReference type="EMBL" id="GLR89999.1"/>
    </source>
</evidence>
<evidence type="ECO:0000313" key="2">
    <source>
        <dbReference type="Proteomes" id="UP001156905"/>
    </source>
</evidence>
<gene>
    <name evidence="1" type="ORF">GCM10007857_67130</name>
</gene>
<sequence>MDHPSPQQQHAFDVLVSVAFEKSWRFVEKDPFLTHNAEALLRARLRVHLERSLETGEKNVLHLANNAIWNLRTELGRQPGSPGSRS</sequence>
<organism evidence="1 2">
    <name type="scientific">Bradyrhizobium iriomotense</name>
    <dbReference type="NCBI Taxonomy" id="441950"/>
    <lineage>
        <taxon>Bacteria</taxon>
        <taxon>Pseudomonadati</taxon>
        <taxon>Pseudomonadota</taxon>
        <taxon>Alphaproteobacteria</taxon>
        <taxon>Hyphomicrobiales</taxon>
        <taxon>Nitrobacteraceae</taxon>
        <taxon>Bradyrhizobium</taxon>
    </lineage>
</organism>
<dbReference type="RefSeq" id="WP_284272568.1">
    <property type="nucleotide sequence ID" value="NZ_BSOW01000030.1"/>
</dbReference>
<dbReference type="Proteomes" id="UP001156905">
    <property type="component" value="Unassembled WGS sequence"/>
</dbReference>
<name>A0ABQ6B6F7_9BRAD</name>
<protein>
    <submittedName>
        <fullName evidence="1">Uncharacterized protein</fullName>
    </submittedName>
</protein>
<proteinExistence type="predicted"/>